<protein>
    <submittedName>
        <fullName evidence="1">6002_t:CDS:1</fullName>
    </submittedName>
</protein>
<sequence length="279" mass="30142">SPLGNLAKTRQVVESPPISPPISPRSQAFATFPDIAAPSPIPANVTNTRPRLTSAIRIQAPKNITPQTNGAPQSAILPGHRPRTGSISSSTGLNNKPRVASINAKVLPQKIVSTPTIIADSGHFVQSPPKSTLSVRSSPSKVSSSLSGLSHIALSAENSEESDREEEEENSQGDTRADTPQQEMDDDAFFAEEAKSNRKFVDHGSRNIKSITVSSIGYESKGMVTNIILIDCWSIRCWKLQSSDNLGKSRSFDESCEIQQLDAFLPSFPEGLLTRLPVW</sequence>
<comment type="caution">
    <text evidence="1">The sequence shown here is derived from an EMBL/GenBank/DDBJ whole genome shotgun (WGS) entry which is preliminary data.</text>
</comment>
<feature type="non-terminal residue" evidence="1">
    <location>
        <position position="279"/>
    </location>
</feature>
<feature type="non-terminal residue" evidence="1">
    <location>
        <position position="1"/>
    </location>
</feature>
<accession>A0ACA9QPF5</accession>
<proteinExistence type="predicted"/>
<dbReference type="EMBL" id="CAJVPT010058970">
    <property type="protein sequence ID" value="CAG8761176.1"/>
    <property type="molecule type" value="Genomic_DNA"/>
</dbReference>
<organism evidence="1 2">
    <name type="scientific">Acaulospora colombiana</name>
    <dbReference type="NCBI Taxonomy" id="27376"/>
    <lineage>
        <taxon>Eukaryota</taxon>
        <taxon>Fungi</taxon>
        <taxon>Fungi incertae sedis</taxon>
        <taxon>Mucoromycota</taxon>
        <taxon>Glomeromycotina</taxon>
        <taxon>Glomeromycetes</taxon>
        <taxon>Diversisporales</taxon>
        <taxon>Acaulosporaceae</taxon>
        <taxon>Acaulospora</taxon>
    </lineage>
</organism>
<evidence type="ECO:0000313" key="1">
    <source>
        <dbReference type="EMBL" id="CAG8761176.1"/>
    </source>
</evidence>
<gene>
    <name evidence="1" type="ORF">ACOLOM_LOCUS13204</name>
</gene>
<reference evidence="1" key="1">
    <citation type="submission" date="2021-06" db="EMBL/GenBank/DDBJ databases">
        <authorList>
            <person name="Kallberg Y."/>
            <person name="Tangrot J."/>
            <person name="Rosling A."/>
        </authorList>
    </citation>
    <scope>NUCLEOTIDE SEQUENCE</scope>
    <source>
        <strain evidence="1">CL356</strain>
    </source>
</reference>
<keyword evidence="2" id="KW-1185">Reference proteome</keyword>
<dbReference type="Proteomes" id="UP000789525">
    <property type="component" value="Unassembled WGS sequence"/>
</dbReference>
<evidence type="ECO:0000313" key="2">
    <source>
        <dbReference type="Proteomes" id="UP000789525"/>
    </source>
</evidence>
<name>A0ACA9QPF5_9GLOM</name>